<organism evidence="9 10">
    <name type="scientific">Estrella lausannensis</name>
    <dbReference type="NCBI Taxonomy" id="483423"/>
    <lineage>
        <taxon>Bacteria</taxon>
        <taxon>Pseudomonadati</taxon>
        <taxon>Chlamydiota</taxon>
        <taxon>Chlamydiia</taxon>
        <taxon>Parachlamydiales</taxon>
        <taxon>Candidatus Criblamydiaceae</taxon>
        <taxon>Estrella</taxon>
    </lineage>
</organism>
<evidence type="ECO:0000256" key="5">
    <source>
        <dbReference type="ARBA" id="ARBA00022989"/>
    </source>
</evidence>
<dbReference type="GO" id="GO:0022857">
    <property type="term" value="F:transmembrane transporter activity"/>
    <property type="evidence" value="ECO:0007669"/>
    <property type="project" value="InterPro"/>
</dbReference>
<name>A0A0H5DP25_9BACT</name>
<accession>A0A0H5DP25</accession>
<dbReference type="AlphaFoldDB" id="A0A0H5DP25"/>
<dbReference type="InterPro" id="IPR003400">
    <property type="entry name" value="ExbD"/>
</dbReference>
<keyword evidence="3" id="KW-1003">Cell membrane</keyword>
<comment type="similarity">
    <text evidence="2 7">Belongs to the ExbD/TolR family.</text>
</comment>
<evidence type="ECO:0000256" key="3">
    <source>
        <dbReference type="ARBA" id="ARBA00022475"/>
    </source>
</evidence>
<sequence length="144" mass="16439">MRFKTKLKPSFTLIDMTPLVDVVFLMLIFFIISSEILPLKSLYIEHPQIEREDDAVTTRLILVMDAQHVLYLGSKKNIVDIPSLDAALKKEHEALTRQNPETPPTLVLSIDKRVDYDSFLKILSIAKESFSSIRLVYDTSLSDS</sequence>
<dbReference type="OrthoDB" id="9793581at2"/>
<evidence type="ECO:0000256" key="7">
    <source>
        <dbReference type="RuleBase" id="RU003879"/>
    </source>
</evidence>
<dbReference type="PANTHER" id="PTHR30558:SF3">
    <property type="entry name" value="BIOPOLYMER TRANSPORT PROTEIN EXBD-RELATED"/>
    <property type="match status" value="1"/>
</dbReference>
<feature type="transmembrane region" description="Helical" evidence="8">
    <location>
        <begin position="12"/>
        <end position="32"/>
    </location>
</feature>
<keyword evidence="7" id="KW-0813">Transport</keyword>
<dbReference type="Proteomes" id="UP000220251">
    <property type="component" value="Unassembled WGS sequence"/>
</dbReference>
<reference evidence="10" key="1">
    <citation type="submission" date="2015-06" db="EMBL/GenBank/DDBJ databases">
        <authorList>
            <person name="Bertelli C."/>
        </authorList>
    </citation>
    <scope>NUCLEOTIDE SEQUENCE [LARGE SCALE GENOMIC DNA]</scope>
    <source>
        <strain evidence="10">CRIB-30</strain>
    </source>
</reference>
<dbReference type="PANTHER" id="PTHR30558">
    <property type="entry name" value="EXBD MEMBRANE COMPONENT OF PMF-DRIVEN MACROMOLECULE IMPORT SYSTEM"/>
    <property type="match status" value="1"/>
</dbReference>
<evidence type="ECO:0000256" key="6">
    <source>
        <dbReference type="ARBA" id="ARBA00023136"/>
    </source>
</evidence>
<evidence type="ECO:0000256" key="1">
    <source>
        <dbReference type="ARBA" id="ARBA00004162"/>
    </source>
</evidence>
<keyword evidence="4 7" id="KW-0812">Transmembrane</keyword>
<proteinExistence type="inferred from homology"/>
<dbReference type="EMBL" id="CWGJ01000005">
    <property type="protein sequence ID" value="CRX37643.1"/>
    <property type="molecule type" value="Genomic_DNA"/>
</dbReference>
<keyword evidence="10" id="KW-1185">Reference proteome</keyword>
<evidence type="ECO:0000313" key="10">
    <source>
        <dbReference type="Proteomes" id="UP000220251"/>
    </source>
</evidence>
<dbReference type="RefSeq" id="WP_098037504.1">
    <property type="nucleotide sequence ID" value="NZ_CWGJ01000005.1"/>
</dbReference>
<evidence type="ECO:0000256" key="2">
    <source>
        <dbReference type="ARBA" id="ARBA00005811"/>
    </source>
</evidence>
<dbReference type="GO" id="GO:0015031">
    <property type="term" value="P:protein transport"/>
    <property type="evidence" value="ECO:0007669"/>
    <property type="project" value="UniProtKB-KW"/>
</dbReference>
<evidence type="ECO:0000313" key="9">
    <source>
        <dbReference type="EMBL" id="CRX37643.1"/>
    </source>
</evidence>
<dbReference type="Pfam" id="PF02472">
    <property type="entry name" value="ExbD"/>
    <property type="match status" value="1"/>
</dbReference>
<keyword evidence="7" id="KW-0653">Protein transport</keyword>
<evidence type="ECO:0000256" key="8">
    <source>
        <dbReference type="SAM" id="Phobius"/>
    </source>
</evidence>
<evidence type="ECO:0000256" key="4">
    <source>
        <dbReference type="ARBA" id="ARBA00022692"/>
    </source>
</evidence>
<keyword evidence="5 8" id="KW-1133">Transmembrane helix</keyword>
<comment type="subcellular location">
    <subcellularLocation>
        <location evidence="1">Cell membrane</location>
        <topology evidence="1">Single-pass membrane protein</topology>
    </subcellularLocation>
    <subcellularLocation>
        <location evidence="7">Cell membrane</location>
        <topology evidence="7">Single-pass type II membrane protein</topology>
    </subcellularLocation>
</comment>
<protein>
    <submittedName>
        <fullName evidence="9">Biopolymer transport protein ExbD</fullName>
    </submittedName>
</protein>
<dbReference type="GO" id="GO:0005886">
    <property type="term" value="C:plasma membrane"/>
    <property type="evidence" value="ECO:0007669"/>
    <property type="project" value="UniProtKB-SubCell"/>
</dbReference>
<gene>
    <name evidence="9" type="primary">exbD</name>
    <name evidence="9" type="ORF">ELAC_0282</name>
</gene>
<keyword evidence="6 8" id="KW-0472">Membrane</keyword>